<keyword evidence="5" id="KW-0805">Transcription regulation</keyword>
<feature type="domain" description="Chromo" evidence="9">
    <location>
        <begin position="20"/>
        <end position="80"/>
    </location>
</feature>
<dbReference type="Pfam" id="PF22732">
    <property type="entry name" value="MSL3_chromo-like"/>
    <property type="match status" value="1"/>
</dbReference>
<dbReference type="Proteomes" id="UP000274922">
    <property type="component" value="Unassembled WGS sequence"/>
</dbReference>
<evidence type="ECO:0000313" key="11">
    <source>
        <dbReference type="Proteomes" id="UP000274922"/>
    </source>
</evidence>
<dbReference type="GO" id="GO:0006355">
    <property type="term" value="P:regulation of DNA-templated transcription"/>
    <property type="evidence" value="ECO:0007669"/>
    <property type="project" value="InterPro"/>
</dbReference>
<dbReference type="GO" id="GO:0006325">
    <property type="term" value="P:chromatin organization"/>
    <property type="evidence" value="ECO:0007669"/>
    <property type="project" value="UniProtKB-KW"/>
</dbReference>
<dbReference type="OrthoDB" id="124855at2759"/>
<dbReference type="InterPro" id="IPR026541">
    <property type="entry name" value="MRG_dom"/>
</dbReference>
<evidence type="ECO:0000256" key="3">
    <source>
        <dbReference type="ARBA" id="ARBA00018505"/>
    </source>
</evidence>
<dbReference type="CDD" id="cd18983">
    <property type="entry name" value="CBD_MSL3_like"/>
    <property type="match status" value="1"/>
</dbReference>
<dbReference type="GO" id="GO:0032221">
    <property type="term" value="C:Rpd3S complex"/>
    <property type="evidence" value="ECO:0007669"/>
    <property type="project" value="TreeGrafter"/>
</dbReference>
<evidence type="ECO:0000259" key="9">
    <source>
        <dbReference type="SMART" id="SM00298"/>
    </source>
</evidence>
<reference evidence="11" key="1">
    <citation type="journal article" date="2018" name="Nat. Microbiol.">
        <title>Leveraging single-cell genomics to expand the fungal tree of life.</title>
        <authorList>
            <person name="Ahrendt S.R."/>
            <person name="Quandt C.A."/>
            <person name="Ciobanu D."/>
            <person name="Clum A."/>
            <person name="Salamov A."/>
            <person name="Andreopoulos B."/>
            <person name="Cheng J.F."/>
            <person name="Woyke T."/>
            <person name="Pelin A."/>
            <person name="Henrissat B."/>
            <person name="Reynolds N.K."/>
            <person name="Benny G.L."/>
            <person name="Smith M.E."/>
            <person name="James T.Y."/>
            <person name="Grigoriev I.V."/>
        </authorList>
    </citation>
    <scope>NUCLEOTIDE SEQUENCE [LARGE SCALE GENOMIC DNA]</scope>
    <source>
        <strain evidence="11">ATCC 52028</strain>
    </source>
</reference>
<dbReference type="Gene3D" id="1.10.274.30">
    <property type="entry name" value="MRG domain"/>
    <property type="match status" value="1"/>
</dbReference>
<evidence type="ECO:0000256" key="5">
    <source>
        <dbReference type="ARBA" id="ARBA00023015"/>
    </source>
</evidence>
<dbReference type="PROSITE" id="PS51640">
    <property type="entry name" value="MRG"/>
    <property type="match status" value="1"/>
</dbReference>
<dbReference type="InterPro" id="IPR000953">
    <property type="entry name" value="Chromo/chromo_shadow_dom"/>
</dbReference>
<comment type="similarity">
    <text evidence="2">Belongs to the MRG family.</text>
</comment>
<comment type="subcellular location">
    <subcellularLocation>
        <location evidence="1">Nucleus</location>
    </subcellularLocation>
</comment>
<feature type="region of interest" description="Disordered" evidence="8">
    <location>
        <begin position="81"/>
        <end position="127"/>
    </location>
</feature>
<dbReference type="PANTHER" id="PTHR10880:SF15">
    <property type="entry name" value="MSL COMPLEX SUBUNIT 3"/>
    <property type="match status" value="1"/>
</dbReference>
<dbReference type="STRING" id="1555241.A0A4V1IUY9"/>
<keyword evidence="11" id="KW-1185">Reference proteome</keyword>
<protein>
    <recommendedName>
        <fullName evidence="3">Chromatin modification-related protein EAF3</fullName>
    </recommendedName>
</protein>
<proteinExistence type="inferred from homology"/>
<dbReference type="InterPro" id="IPR016197">
    <property type="entry name" value="Chromo-like_dom_sf"/>
</dbReference>
<dbReference type="InterPro" id="IPR053820">
    <property type="entry name" value="MSL3_chromo-like"/>
</dbReference>
<dbReference type="GO" id="GO:0035267">
    <property type="term" value="C:NuA4 histone acetyltransferase complex"/>
    <property type="evidence" value="ECO:0007669"/>
    <property type="project" value="TreeGrafter"/>
</dbReference>
<keyword evidence="7" id="KW-0539">Nucleus</keyword>
<dbReference type="SMART" id="SM00298">
    <property type="entry name" value="CHROMO"/>
    <property type="match status" value="1"/>
</dbReference>
<organism evidence="10 11">
    <name type="scientific">Caulochytrium protostelioides</name>
    <dbReference type="NCBI Taxonomy" id="1555241"/>
    <lineage>
        <taxon>Eukaryota</taxon>
        <taxon>Fungi</taxon>
        <taxon>Fungi incertae sedis</taxon>
        <taxon>Chytridiomycota</taxon>
        <taxon>Chytridiomycota incertae sedis</taxon>
        <taxon>Chytridiomycetes</taxon>
        <taxon>Caulochytriales</taxon>
        <taxon>Caulochytriaceae</taxon>
        <taxon>Caulochytrium</taxon>
    </lineage>
</organism>
<dbReference type="Gene3D" id="2.30.30.140">
    <property type="match status" value="1"/>
</dbReference>
<dbReference type="EMBL" id="ML014149">
    <property type="protein sequence ID" value="RKP02219.1"/>
    <property type="molecule type" value="Genomic_DNA"/>
</dbReference>
<gene>
    <name evidence="10" type="ORF">CXG81DRAFT_11056</name>
</gene>
<dbReference type="InterPro" id="IPR038217">
    <property type="entry name" value="MRG_C_sf"/>
</dbReference>
<evidence type="ECO:0000256" key="4">
    <source>
        <dbReference type="ARBA" id="ARBA00022853"/>
    </source>
</evidence>
<sequence length="307" mass="34532">MASLPFEKNERVLCFHGPLLYEAKVLDADLNEDLKTSDVPGPQFFVHYKGWKQKWDEWVPLDRVLKWNDANLKRQADLRDGVARNGDHGGATAAGGAGPSTSGGGGYSASGGLSGSRKRARDSTLEREEAFLQRPEIKFNIPDILKGKLVDDWEEVTKNAKIMRLPAKVPVSAILTQYAQEAQHKRKDADVKAEDTMLAVTRGLKDYFDRSLGNTLLYRFERPQYVTAKQDFPGKAPSDLYGAEHLLRLFVQLPSLLAYTNMDAEAMSILKEHFTDILKYIHRQYDTFFTNQWECASPSYAATVKSP</sequence>
<evidence type="ECO:0000256" key="6">
    <source>
        <dbReference type="ARBA" id="ARBA00023163"/>
    </source>
</evidence>
<evidence type="ECO:0000256" key="1">
    <source>
        <dbReference type="ARBA" id="ARBA00004123"/>
    </source>
</evidence>
<dbReference type="Pfam" id="PF05712">
    <property type="entry name" value="MRG"/>
    <property type="match status" value="1"/>
</dbReference>
<dbReference type="PANTHER" id="PTHR10880">
    <property type="entry name" value="MORTALITY FACTOR 4-LIKE PROTEIN"/>
    <property type="match status" value="1"/>
</dbReference>
<keyword evidence="4" id="KW-0156">Chromatin regulator</keyword>
<evidence type="ECO:0000256" key="7">
    <source>
        <dbReference type="ARBA" id="ARBA00023242"/>
    </source>
</evidence>
<evidence type="ECO:0000256" key="8">
    <source>
        <dbReference type="SAM" id="MobiDB-lite"/>
    </source>
</evidence>
<dbReference type="PIRSF" id="PIRSF038133">
    <property type="entry name" value="HAT_Nua4_EAF3/MRG15"/>
    <property type="match status" value="1"/>
</dbReference>
<name>A0A4V1IUY9_9FUNG</name>
<accession>A0A4V1IUY9</accession>
<dbReference type="AlphaFoldDB" id="A0A4V1IUY9"/>
<keyword evidence="6" id="KW-0804">Transcription</keyword>
<dbReference type="SUPFAM" id="SSF54160">
    <property type="entry name" value="Chromo domain-like"/>
    <property type="match status" value="1"/>
</dbReference>
<feature type="compositionally biased region" description="Gly residues" evidence="8">
    <location>
        <begin position="88"/>
        <end position="114"/>
    </location>
</feature>
<evidence type="ECO:0000256" key="2">
    <source>
        <dbReference type="ARBA" id="ARBA00009093"/>
    </source>
</evidence>
<dbReference type="InterPro" id="IPR008676">
    <property type="entry name" value="MRG"/>
</dbReference>
<evidence type="ECO:0000313" key="10">
    <source>
        <dbReference type="EMBL" id="RKP02219.1"/>
    </source>
</evidence>